<protein>
    <recommendedName>
        <fullName evidence="5">DUF5723 domain-containing protein</fullName>
    </recommendedName>
</protein>
<name>A0A3L9YZ09_9FLAO</name>
<comment type="caution">
    <text evidence="3">The sequence shown here is derived from an EMBL/GenBank/DDBJ whole genome shotgun (WGS) entry which is preliminary data.</text>
</comment>
<dbReference type="EMBL" id="REFC01000012">
    <property type="protein sequence ID" value="RMA64309.1"/>
    <property type="molecule type" value="Genomic_DNA"/>
</dbReference>
<dbReference type="AlphaFoldDB" id="A0A3L9YZ09"/>
<evidence type="ECO:0000313" key="3">
    <source>
        <dbReference type="EMBL" id="RMA64309.1"/>
    </source>
</evidence>
<evidence type="ECO:0000256" key="2">
    <source>
        <dbReference type="SAM" id="SignalP"/>
    </source>
</evidence>
<accession>A0A3L9YZ09</accession>
<feature type="coiled-coil region" evidence="1">
    <location>
        <begin position="269"/>
        <end position="296"/>
    </location>
</feature>
<evidence type="ECO:0008006" key="5">
    <source>
        <dbReference type="Google" id="ProtNLM"/>
    </source>
</evidence>
<gene>
    <name evidence="3" type="ORF">BXY75_1182</name>
</gene>
<keyword evidence="4" id="KW-1185">Reference proteome</keyword>
<reference evidence="3 4" key="1">
    <citation type="submission" date="2018-10" db="EMBL/GenBank/DDBJ databases">
        <title>Genomic Encyclopedia of Archaeal and Bacterial Type Strains, Phase II (KMG-II): from individual species to whole genera.</title>
        <authorList>
            <person name="Goeker M."/>
        </authorList>
    </citation>
    <scope>NUCLEOTIDE SEQUENCE [LARGE SCALE GENOMIC DNA]</scope>
    <source>
        <strain evidence="3 4">DSM 23424</strain>
    </source>
</reference>
<feature type="chain" id="PRO_5018253760" description="DUF5723 domain-containing protein" evidence="2">
    <location>
        <begin position="22"/>
        <end position="660"/>
    </location>
</feature>
<dbReference type="Proteomes" id="UP000271339">
    <property type="component" value="Unassembled WGS sequence"/>
</dbReference>
<proteinExistence type="predicted"/>
<dbReference type="OrthoDB" id="1431682at2"/>
<sequence>MKKLFITLAITISAANFCANAQVVGQDAEGFSTIILPSSNLYFDVTDPKASFSFYKETWQGDKPFNDLKADQLAFNDKNLFTTSLTQAKIDKVKTFLKTSIWDYNKKQFNSSNRAKYFILGGEISGGISNGLSTLFSGGEFSTSNTLTGYIGHNWSKLKYKENDASIDSYITSNIDYEKNVLKLSANQKIISSEINKLVRLGILNPEKKDYYNNYNTGDKTSDIKGLKVFIKDITEEQAQVQVVDLKTLIAALEKVKSIAIKNKLTSSKIVLRDKLDGAETELAKANADLKKARDDVKIPGSPTTVETKNITDKNNAKTKTDNALKKLKIDAKNNISNKKDIETKTGEIHKKLMLVPVVGNTIMTDINTTISNDHYNTEKWDSVIKLLNKKLDLLEYSDDNTNPSNFNALIAAYSGRIDLLEKGINDYEVLVDNLNEIKYFTRTILYARGGYNGASFKLDRMNDATTIDERFRDVKFDGYTIQLGVTHQYRVYNYLGFSASLSRAYNPFALKSRTFKLTTEDTTIMDGTFSSSQEITALTGTYDSFLRFSFSADYVHLFSLKESLNPNSSTGTSHLYLSLNPYIRHHGYKRSETIKNNTILGLGLHAFNSNDNKLMGGVFVQTNDTFGANKGTPNALGNRFTFGLIAKFGFTGLKPKASE</sequence>
<keyword evidence="1" id="KW-0175">Coiled coil</keyword>
<evidence type="ECO:0000256" key="1">
    <source>
        <dbReference type="SAM" id="Coils"/>
    </source>
</evidence>
<dbReference type="RefSeq" id="WP_121906768.1">
    <property type="nucleotide sequence ID" value="NZ_REFC01000012.1"/>
</dbReference>
<evidence type="ECO:0000313" key="4">
    <source>
        <dbReference type="Proteomes" id="UP000271339"/>
    </source>
</evidence>
<organism evidence="3 4">
    <name type="scientific">Ulvibacter antarcticus</name>
    <dbReference type="NCBI Taxonomy" id="442714"/>
    <lineage>
        <taxon>Bacteria</taxon>
        <taxon>Pseudomonadati</taxon>
        <taxon>Bacteroidota</taxon>
        <taxon>Flavobacteriia</taxon>
        <taxon>Flavobacteriales</taxon>
        <taxon>Flavobacteriaceae</taxon>
        <taxon>Ulvibacter</taxon>
    </lineage>
</organism>
<keyword evidence="2" id="KW-0732">Signal</keyword>
<feature type="signal peptide" evidence="2">
    <location>
        <begin position="1"/>
        <end position="21"/>
    </location>
</feature>